<dbReference type="CDD" id="cd19994">
    <property type="entry name" value="PBP1_ChvE"/>
    <property type="match status" value="1"/>
</dbReference>
<dbReference type="PANTHER" id="PTHR30036">
    <property type="entry name" value="D-XYLOSE-BINDING PERIPLASMIC PROTEIN"/>
    <property type="match status" value="1"/>
</dbReference>
<name>A0ABY8PT55_9BACT</name>
<accession>A0ABY8PT55</accession>
<dbReference type="RefSeq" id="WP_281000558.1">
    <property type="nucleotide sequence ID" value="NZ_CP069362.1"/>
</dbReference>
<dbReference type="InterPro" id="IPR050555">
    <property type="entry name" value="Bact_Solute-Bind_Prot2"/>
</dbReference>
<dbReference type="PANTHER" id="PTHR30036:SF1">
    <property type="entry name" value="D-XYLOSE-BINDING PERIPLASMIC PROTEIN"/>
    <property type="match status" value="1"/>
</dbReference>
<keyword evidence="2" id="KW-0732">Signal</keyword>
<protein>
    <submittedName>
        <fullName evidence="4">Sugar-binding protein</fullName>
    </submittedName>
</protein>
<dbReference type="Pfam" id="PF13407">
    <property type="entry name" value="Peripla_BP_4"/>
    <property type="match status" value="1"/>
</dbReference>
<organism evidence="4 5">
    <name type="scientific">Marinitoga aeolica</name>
    <dbReference type="NCBI Taxonomy" id="2809031"/>
    <lineage>
        <taxon>Bacteria</taxon>
        <taxon>Thermotogati</taxon>
        <taxon>Thermotogota</taxon>
        <taxon>Thermotogae</taxon>
        <taxon>Petrotogales</taxon>
        <taxon>Petrotogaceae</taxon>
        <taxon>Marinitoga</taxon>
    </lineage>
</organism>
<evidence type="ECO:0000256" key="2">
    <source>
        <dbReference type="ARBA" id="ARBA00022729"/>
    </source>
</evidence>
<feature type="domain" description="Periplasmic binding protein" evidence="3">
    <location>
        <begin position="21"/>
        <end position="305"/>
    </location>
</feature>
<keyword evidence="5" id="KW-1185">Reference proteome</keyword>
<dbReference type="InterPro" id="IPR025997">
    <property type="entry name" value="SBP_2_dom"/>
</dbReference>
<dbReference type="InterPro" id="IPR028082">
    <property type="entry name" value="Peripla_BP_I"/>
</dbReference>
<dbReference type="Gene3D" id="3.40.50.2300">
    <property type="match status" value="2"/>
</dbReference>
<sequence>MKKVLLALLVLFAISIYALDVGIVLPTKDEPRWVQDETRFRDALKDTNVSVEVLFSQGNPAKERQNVEALLSKGIKVLIICPHDAVAAASTVDLAKKAGVTVISYDRLVTNTKSVDYYVTFDSVEVGRAQGQFLVDHATGKNNPLYLYAGALSDNNAFLFFQGAWEVLQPKIADGTFRIINSSEAVKLQNKKELTREEMAKIINQITTDWSFTVARRKAEDNLTRARKADKGTVFILAPNDGTARAIADAFRQDRDVKKYYVTGQDAEKASIQYIIDGKQSMTVFKDVRLLVKDAISLAQFVLKGVKLITPNSYDNGAKMVPAIQSNIAVVTKDNVKKVLIDSGYYKKSDFRW</sequence>
<comment type="subcellular location">
    <subcellularLocation>
        <location evidence="1">Cell envelope</location>
    </subcellularLocation>
</comment>
<evidence type="ECO:0000256" key="1">
    <source>
        <dbReference type="ARBA" id="ARBA00004196"/>
    </source>
</evidence>
<evidence type="ECO:0000313" key="5">
    <source>
        <dbReference type="Proteomes" id="UP001232493"/>
    </source>
</evidence>
<gene>
    <name evidence="4" type="ORF">JRV97_04375</name>
</gene>
<evidence type="ECO:0000313" key="4">
    <source>
        <dbReference type="EMBL" id="WGS65790.1"/>
    </source>
</evidence>
<evidence type="ECO:0000259" key="3">
    <source>
        <dbReference type="Pfam" id="PF13407"/>
    </source>
</evidence>
<dbReference type="SUPFAM" id="SSF53822">
    <property type="entry name" value="Periplasmic binding protein-like I"/>
    <property type="match status" value="1"/>
</dbReference>
<reference evidence="4 5" key="1">
    <citation type="submission" date="2021-02" db="EMBL/GenBank/DDBJ databases">
        <title>Characterization of Marinitoga sp. nov. str. BP5-C20A.</title>
        <authorList>
            <person name="Erauso G."/>
            <person name="Postec A."/>
        </authorList>
    </citation>
    <scope>NUCLEOTIDE SEQUENCE [LARGE SCALE GENOMIC DNA]</scope>
    <source>
        <strain evidence="4 5">BP5-C20A</strain>
    </source>
</reference>
<dbReference type="Proteomes" id="UP001232493">
    <property type="component" value="Chromosome"/>
</dbReference>
<proteinExistence type="predicted"/>
<dbReference type="EMBL" id="CP069362">
    <property type="protein sequence ID" value="WGS65790.1"/>
    <property type="molecule type" value="Genomic_DNA"/>
</dbReference>